<dbReference type="PANTHER" id="PTHR10000">
    <property type="entry name" value="PHOSPHOSERINE PHOSPHATASE"/>
    <property type="match status" value="1"/>
</dbReference>
<dbReference type="PROSITE" id="PS01228">
    <property type="entry name" value="COF_1"/>
    <property type="match status" value="1"/>
</dbReference>
<dbReference type="SUPFAM" id="SSF56784">
    <property type="entry name" value="HAD-like"/>
    <property type="match status" value="1"/>
</dbReference>
<keyword evidence="1" id="KW-0378">Hydrolase</keyword>
<keyword evidence="2" id="KW-1185">Reference proteome</keyword>
<sequence>MPDIKLIALDMDGTLLTHEQEVTDPVKQAIQKALEKDIHVVLSTGRGLTTCYPYAEPLKLQSYLITANGGQVWTVEKELLQQHLLESKKIEKMWEIGESLNLDMWMLSTERVFRAERPDNFHDYEWLKFGCNSFDEATLDKMVKELSFMDGLEMTNSLPTNIEVNPQGVSKANALQFVCGEIGIEMGNVLAVGDSLNDIKMIQEAGIGVAMGNAQEAIKKAADFVTDTNENDGVAKAIEKFAL</sequence>
<dbReference type="NCBIfam" id="TIGR01484">
    <property type="entry name" value="HAD-SF-IIB"/>
    <property type="match status" value="1"/>
</dbReference>
<dbReference type="PROSITE" id="PS01229">
    <property type="entry name" value="COF_2"/>
    <property type="match status" value="1"/>
</dbReference>
<comment type="caution">
    <text evidence="1">The sequence shown here is derived from an EMBL/GenBank/DDBJ whole genome shotgun (WGS) entry which is preliminary data.</text>
</comment>
<dbReference type="PANTHER" id="PTHR10000:SF55">
    <property type="entry name" value="5-AMINO-6-(5-PHOSPHO-D-RIBITYLAMINO)URACIL PHOSPHATASE YCSE"/>
    <property type="match status" value="1"/>
</dbReference>
<dbReference type="EMBL" id="JBHRRZ010000003">
    <property type="protein sequence ID" value="MFC2947284.1"/>
    <property type="molecule type" value="Genomic_DNA"/>
</dbReference>
<dbReference type="SFLD" id="SFLDS00003">
    <property type="entry name" value="Haloacid_Dehalogenase"/>
    <property type="match status" value="1"/>
</dbReference>
<dbReference type="InterPro" id="IPR006379">
    <property type="entry name" value="HAD-SF_hydro_IIB"/>
</dbReference>
<evidence type="ECO:0000313" key="1">
    <source>
        <dbReference type="EMBL" id="MFC2947284.1"/>
    </source>
</evidence>
<protein>
    <submittedName>
        <fullName evidence="1">Cof-type HAD-IIB family hydrolase</fullName>
        <ecNumber evidence="1">3.1.3.-</ecNumber>
    </submittedName>
</protein>
<accession>A0ABV7A360</accession>
<dbReference type="SFLD" id="SFLDG01140">
    <property type="entry name" value="C2.B:_Phosphomannomutase_and_P"/>
    <property type="match status" value="1"/>
</dbReference>
<proteinExistence type="predicted"/>
<dbReference type="GO" id="GO:0016787">
    <property type="term" value="F:hydrolase activity"/>
    <property type="evidence" value="ECO:0007669"/>
    <property type="project" value="UniProtKB-KW"/>
</dbReference>
<dbReference type="PRINTS" id="PR00119">
    <property type="entry name" value="CATATPASE"/>
</dbReference>
<reference evidence="2" key="1">
    <citation type="journal article" date="2019" name="Int. J. Syst. Evol. Microbiol.">
        <title>The Global Catalogue of Microorganisms (GCM) 10K type strain sequencing project: providing services to taxonomists for standard genome sequencing and annotation.</title>
        <authorList>
            <consortium name="The Broad Institute Genomics Platform"/>
            <consortium name="The Broad Institute Genome Sequencing Center for Infectious Disease"/>
            <person name="Wu L."/>
            <person name="Ma J."/>
        </authorList>
    </citation>
    <scope>NUCLEOTIDE SEQUENCE [LARGE SCALE GENOMIC DNA]</scope>
    <source>
        <strain evidence="2">KCTC 13193</strain>
    </source>
</reference>
<name>A0ABV7A360_9BACI</name>
<dbReference type="Pfam" id="PF08282">
    <property type="entry name" value="Hydrolase_3"/>
    <property type="match status" value="1"/>
</dbReference>
<dbReference type="InterPro" id="IPR036412">
    <property type="entry name" value="HAD-like_sf"/>
</dbReference>
<dbReference type="RefSeq" id="WP_390302601.1">
    <property type="nucleotide sequence ID" value="NZ_JBHRRZ010000003.1"/>
</dbReference>
<organism evidence="1 2">
    <name type="scientific">Virgibacillus sediminis</name>
    <dbReference type="NCBI Taxonomy" id="202260"/>
    <lineage>
        <taxon>Bacteria</taxon>
        <taxon>Bacillati</taxon>
        <taxon>Bacillota</taxon>
        <taxon>Bacilli</taxon>
        <taxon>Bacillales</taxon>
        <taxon>Bacillaceae</taxon>
        <taxon>Virgibacillus</taxon>
    </lineage>
</organism>
<dbReference type="Gene3D" id="3.40.50.1000">
    <property type="entry name" value="HAD superfamily/HAD-like"/>
    <property type="match status" value="1"/>
</dbReference>
<dbReference type="EC" id="3.1.3.-" evidence="1"/>
<gene>
    <name evidence="1" type="ORF">ACFODW_02745</name>
</gene>
<dbReference type="Proteomes" id="UP001595387">
    <property type="component" value="Unassembled WGS sequence"/>
</dbReference>
<dbReference type="CDD" id="cd07516">
    <property type="entry name" value="HAD_Pase"/>
    <property type="match status" value="1"/>
</dbReference>
<dbReference type="InterPro" id="IPR023214">
    <property type="entry name" value="HAD_sf"/>
</dbReference>
<evidence type="ECO:0000313" key="2">
    <source>
        <dbReference type="Proteomes" id="UP001595387"/>
    </source>
</evidence>
<dbReference type="Gene3D" id="3.30.1240.10">
    <property type="match status" value="1"/>
</dbReference>
<dbReference type="SFLD" id="SFLDG01144">
    <property type="entry name" value="C2.B.4:_PGP_Like"/>
    <property type="match status" value="1"/>
</dbReference>